<proteinExistence type="predicted"/>
<accession>A0ABU4PKA5</accession>
<organism evidence="1 2">
    <name type="scientific">Sphingomonas echinoides</name>
    <dbReference type="NCBI Taxonomy" id="59803"/>
    <lineage>
        <taxon>Bacteria</taxon>
        <taxon>Pseudomonadati</taxon>
        <taxon>Pseudomonadota</taxon>
        <taxon>Alphaproteobacteria</taxon>
        <taxon>Sphingomonadales</taxon>
        <taxon>Sphingomonadaceae</taxon>
        <taxon>Sphingomonas</taxon>
    </lineage>
</organism>
<name>A0ABU4PKA5_9SPHN</name>
<dbReference type="InterPro" id="IPR007410">
    <property type="entry name" value="LpqE-like"/>
</dbReference>
<dbReference type="Gene3D" id="2.60.40.1890">
    <property type="entry name" value="PCu(A)C copper chaperone"/>
    <property type="match status" value="1"/>
</dbReference>
<dbReference type="EMBL" id="JAWXXV010000001">
    <property type="protein sequence ID" value="MDX5984606.1"/>
    <property type="molecule type" value="Genomic_DNA"/>
</dbReference>
<dbReference type="InterPro" id="IPR058248">
    <property type="entry name" value="Lxx211020-like"/>
</dbReference>
<dbReference type="RefSeq" id="WP_010403091.1">
    <property type="nucleotide sequence ID" value="NZ_JAWXXV010000001.1"/>
</dbReference>
<dbReference type="InterPro" id="IPR036182">
    <property type="entry name" value="PCuAC_sf"/>
</dbReference>
<dbReference type="SUPFAM" id="SSF110087">
    <property type="entry name" value="DR1885-like metal-binding protein"/>
    <property type="match status" value="1"/>
</dbReference>
<dbReference type="Pfam" id="PF04314">
    <property type="entry name" value="PCuAC"/>
    <property type="match status" value="1"/>
</dbReference>
<dbReference type="PROSITE" id="PS51257">
    <property type="entry name" value="PROKAR_LIPOPROTEIN"/>
    <property type="match status" value="1"/>
</dbReference>
<dbReference type="PANTHER" id="PTHR36302:SF1">
    <property type="entry name" value="COPPER CHAPERONE PCU(A)C"/>
    <property type="match status" value="1"/>
</dbReference>
<dbReference type="Proteomes" id="UP001279660">
    <property type="component" value="Unassembled WGS sequence"/>
</dbReference>
<keyword evidence="2" id="KW-1185">Reference proteome</keyword>
<reference evidence="1 2" key="1">
    <citation type="submission" date="2023-11" db="EMBL/GenBank/DDBJ databases">
        <title>MicrobeMod: A computational toolkit for identifying prokaryotic methylation and restriction-modification with nanopore sequencing.</title>
        <authorList>
            <person name="Crits-Christoph A."/>
            <person name="Kang S.C."/>
            <person name="Lee H."/>
            <person name="Ostrov N."/>
        </authorList>
    </citation>
    <scope>NUCLEOTIDE SEQUENCE [LARGE SCALE GENOMIC DNA]</scope>
    <source>
        <strain evidence="1 2">ATCC 14820</strain>
    </source>
</reference>
<sequence>MRKILVLTALAMGGCSQPPVLSVDKGYVRLAAIPSRPAAAYFTIHGGPADTTLLSVSSDVSVKSELHESMTSGNMATMKPIGDLAIPAASTTVFKPGGKHVMLFDMNPGIKPGRAVTLTFTFSNNQRVLYDAPTIAAGAPAPTE</sequence>
<evidence type="ECO:0000313" key="2">
    <source>
        <dbReference type="Proteomes" id="UP001279660"/>
    </source>
</evidence>
<comment type="caution">
    <text evidence="1">The sequence shown here is derived from an EMBL/GenBank/DDBJ whole genome shotgun (WGS) entry which is preliminary data.</text>
</comment>
<evidence type="ECO:0000313" key="1">
    <source>
        <dbReference type="EMBL" id="MDX5984606.1"/>
    </source>
</evidence>
<dbReference type="PANTHER" id="PTHR36302">
    <property type="entry name" value="BLR7088 PROTEIN"/>
    <property type="match status" value="1"/>
</dbReference>
<protein>
    <submittedName>
        <fullName evidence="1">Copper chaperone PCu(A)C</fullName>
    </submittedName>
</protein>
<gene>
    <name evidence="1" type="ORF">SIL82_10055</name>
</gene>